<protein>
    <submittedName>
        <fullName evidence="1">YrzQ family protein</fullName>
    </submittedName>
</protein>
<dbReference type="EMBL" id="JBHUIK010000002">
    <property type="protein sequence ID" value="MFD2213856.1"/>
    <property type="molecule type" value="Genomic_DNA"/>
</dbReference>
<keyword evidence="2" id="KW-1185">Reference proteome</keyword>
<comment type="caution">
    <text evidence="1">The sequence shown here is derived from an EMBL/GenBank/DDBJ whole genome shotgun (WGS) entry which is preliminary data.</text>
</comment>
<dbReference type="InterPro" id="IPR025029">
    <property type="entry name" value="DUF3918"/>
</dbReference>
<gene>
    <name evidence="1" type="ORF">ACFSKK_09215</name>
</gene>
<accession>A0ABW5BW74</accession>
<reference evidence="2" key="1">
    <citation type="journal article" date="2019" name="Int. J. Syst. Evol. Microbiol.">
        <title>The Global Catalogue of Microorganisms (GCM) 10K type strain sequencing project: providing services to taxonomists for standard genome sequencing and annotation.</title>
        <authorList>
            <consortium name="The Broad Institute Genomics Platform"/>
            <consortium name="The Broad Institute Genome Sequencing Center for Infectious Disease"/>
            <person name="Wu L."/>
            <person name="Ma J."/>
        </authorList>
    </citation>
    <scope>NUCLEOTIDE SEQUENCE [LARGE SCALE GENOMIC DNA]</scope>
    <source>
        <strain evidence="2">CGMCC 1.15474</strain>
    </source>
</reference>
<organism evidence="1 2">
    <name type="scientific">Metabacillus endolithicus</name>
    <dbReference type="NCBI Taxonomy" id="1535204"/>
    <lineage>
        <taxon>Bacteria</taxon>
        <taxon>Bacillati</taxon>
        <taxon>Bacillota</taxon>
        <taxon>Bacilli</taxon>
        <taxon>Bacillales</taxon>
        <taxon>Bacillaceae</taxon>
        <taxon>Metabacillus</taxon>
    </lineage>
</organism>
<dbReference type="RefSeq" id="WP_121662931.1">
    <property type="nucleotide sequence ID" value="NZ_CP095550.1"/>
</dbReference>
<evidence type="ECO:0000313" key="1">
    <source>
        <dbReference type="EMBL" id="MFD2213856.1"/>
    </source>
</evidence>
<name>A0ABW5BW74_9BACI</name>
<sequence length="43" mass="5023">MNRTLTSLITMGVGAAAYHLSRNTNMMNNRSMKKMRKRVMKMF</sequence>
<dbReference type="Proteomes" id="UP001597318">
    <property type="component" value="Unassembled WGS sequence"/>
</dbReference>
<evidence type="ECO:0000313" key="2">
    <source>
        <dbReference type="Proteomes" id="UP001597318"/>
    </source>
</evidence>
<proteinExistence type="predicted"/>
<dbReference type="Pfam" id="PF13056">
    <property type="entry name" value="DUF3918"/>
    <property type="match status" value="1"/>
</dbReference>